<dbReference type="InterPro" id="IPR011989">
    <property type="entry name" value="ARM-like"/>
</dbReference>
<organism evidence="4 5">
    <name type="scientific">Aromia moschata</name>
    <dbReference type="NCBI Taxonomy" id="1265417"/>
    <lineage>
        <taxon>Eukaryota</taxon>
        <taxon>Metazoa</taxon>
        <taxon>Ecdysozoa</taxon>
        <taxon>Arthropoda</taxon>
        <taxon>Hexapoda</taxon>
        <taxon>Insecta</taxon>
        <taxon>Pterygota</taxon>
        <taxon>Neoptera</taxon>
        <taxon>Endopterygota</taxon>
        <taxon>Coleoptera</taxon>
        <taxon>Polyphaga</taxon>
        <taxon>Cucujiformia</taxon>
        <taxon>Chrysomeloidea</taxon>
        <taxon>Cerambycidae</taxon>
        <taxon>Cerambycinae</taxon>
        <taxon>Callichromatini</taxon>
        <taxon>Aromia</taxon>
    </lineage>
</organism>
<protein>
    <recommendedName>
        <fullName evidence="2">Serine/threonine protein phosphatase 2A regulatory subunit</fullName>
    </recommendedName>
</protein>
<proteinExistence type="inferred from homology"/>
<dbReference type="PIRSF" id="PIRSF028043">
    <property type="entry name" value="PP2A_B56"/>
    <property type="match status" value="1"/>
</dbReference>
<evidence type="ECO:0000256" key="3">
    <source>
        <dbReference type="SAM" id="MobiDB-lite"/>
    </source>
</evidence>
<dbReference type="GO" id="GO:0000159">
    <property type="term" value="C:protein phosphatase type 2A complex"/>
    <property type="evidence" value="ECO:0007669"/>
    <property type="project" value="UniProtKB-UniRule"/>
</dbReference>
<accession>A0AAV8XJ87</accession>
<dbReference type="Proteomes" id="UP001162162">
    <property type="component" value="Unassembled WGS sequence"/>
</dbReference>
<dbReference type="EMBL" id="JAPWTK010000553">
    <property type="protein sequence ID" value="KAJ8938498.1"/>
    <property type="molecule type" value="Genomic_DNA"/>
</dbReference>
<evidence type="ECO:0000256" key="2">
    <source>
        <dbReference type="PIRNR" id="PIRNR028043"/>
    </source>
</evidence>
<sequence length="567" mass="64589">MGGRGGDAAVVSPLGIPKSPSFHSGLDLVASASVDSLKAAQTEQRYQEAATAPAGRGASAASRSGYGAAGNPATMPLAQRNAAAVRTMQAAGQLPTIRDAAPADREELFVQKLRQCCVLFDFATDPLSDLKWKEVKRAALQEMVEYVTQQKGVITETIYPEAVNMFDPEEDEPTLEAAWPHLQLVYELFLRVLEAPDFQPNVAKRHIDQKFVLQLLDLFDSEDPRERDLLKTTLHRIYGKFLGLRAFIRKQINNVFYRFIYETEHHNGIAELLEILGSIINGFALPLKEEHKVFLLRVLMPLHKVKSLSVYHPQLAYCVVQFLEKDPSLTQPVIRSLLKYWPKTHSPKEVMFLNELEEILDVIEPAEFQKVMGPLFRQLAKCVSSPHFQVAERALYYWNNEYVMSLVSENATEILPVMFPSLYRNSKSHWNKTIHGLIYNALKLFMEMNQKLFDECIQQYRQERQKERERQHQRQELWVKVETLASRRPEYEVMKSRTIEINSVIGSPDADDDVNLDNMEAEQQEVIMARNSNKPLELARGQCAVRALADHKRADECLAAPHDANKC</sequence>
<name>A0AAV8XJ87_9CUCU</name>
<comment type="similarity">
    <text evidence="1">Belongs to the phosphatase 2A regulatory subunit B56 family.</text>
</comment>
<keyword evidence="5" id="KW-1185">Reference proteome</keyword>
<feature type="compositionally biased region" description="Low complexity" evidence="3">
    <location>
        <begin position="49"/>
        <end position="66"/>
    </location>
</feature>
<dbReference type="FunFam" id="1.25.10.10:FF:000010">
    <property type="entry name" value="Serine/threonine-protein phosphatase 2A 56 kDa regulatory subunit"/>
    <property type="match status" value="1"/>
</dbReference>
<gene>
    <name evidence="4" type="ORF">NQ318_005162</name>
</gene>
<dbReference type="Pfam" id="PF01603">
    <property type="entry name" value="B56"/>
    <property type="match status" value="2"/>
</dbReference>
<dbReference type="SUPFAM" id="SSF48371">
    <property type="entry name" value="ARM repeat"/>
    <property type="match status" value="1"/>
</dbReference>
<dbReference type="GO" id="GO:0005829">
    <property type="term" value="C:cytosol"/>
    <property type="evidence" value="ECO:0007669"/>
    <property type="project" value="TreeGrafter"/>
</dbReference>
<dbReference type="InterPro" id="IPR016024">
    <property type="entry name" value="ARM-type_fold"/>
</dbReference>
<dbReference type="InterPro" id="IPR002554">
    <property type="entry name" value="PP2A_B56"/>
</dbReference>
<feature type="region of interest" description="Disordered" evidence="3">
    <location>
        <begin position="45"/>
        <end position="66"/>
    </location>
</feature>
<dbReference type="PANTHER" id="PTHR10257:SF3">
    <property type="entry name" value="SERINE_THREONINE-PROTEIN PHOSPHATASE 2A 56 KDA REGULATORY SUBUNIT GAMMA ISOFORM"/>
    <property type="match status" value="1"/>
</dbReference>
<comment type="caution">
    <text evidence="4">The sequence shown here is derived from an EMBL/GenBank/DDBJ whole genome shotgun (WGS) entry which is preliminary data.</text>
</comment>
<evidence type="ECO:0000256" key="1">
    <source>
        <dbReference type="ARBA" id="ARBA00009745"/>
    </source>
</evidence>
<reference evidence="4" key="1">
    <citation type="journal article" date="2023" name="Insect Mol. Biol.">
        <title>Genome sequencing provides insights into the evolution of gene families encoding plant cell wall-degrading enzymes in longhorned beetles.</title>
        <authorList>
            <person name="Shin N.R."/>
            <person name="Okamura Y."/>
            <person name="Kirsch R."/>
            <person name="Pauchet Y."/>
        </authorList>
    </citation>
    <scope>NUCLEOTIDE SEQUENCE</scope>
    <source>
        <strain evidence="4">AMC_N1</strain>
    </source>
</reference>
<dbReference type="PANTHER" id="PTHR10257">
    <property type="entry name" value="SERINE/THREONINE PROTEIN PHOSPHATASE 2A PP2A REGULATORY SUBUNIT B"/>
    <property type="match status" value="1"/>
</dbReference>
<dbReference type="GO" id="GO:0005634">
    <property type="term" value="C:nucleus"/>
    <property type="evidence" value="ECO:0007669"/>
    <property type="project" value="TreeGrafter"/>
</dbReference>
<dbReference type="GO" id="GO:0072542">
    <property type="term" value="F:protein phosphatase activator activity"/>
    <property type="evidence" value="ECO:0007669"/>
    <property type="project" value="TreeGrafter"/>
</dbReference>
<dbReference type="Gene3D" id="1.25.10.10">
    <property type="entry name" value="Leucine-rich Repeat Variant"/>
    <property type="match status" value="1"/>
</dbReference>
<dbReference type="GO" id="GO:0007165">
    <property type="term" value="P:signal transduction"/>
    <property type="evidence" value="ECO:0007669"/>
    <property type="project" value="InterPro"/>
</dbReference>
<evidence type="ECO:0000313" key="5">
    <source>
        <dbReference type="Proteomes" id="UP001162162"/>
    </source>
</evidence>
<dbReference type="AlphaFoldDB" id="A0AAV8XJ87"/>
<evidence type="ECO:0000313" key="4">
    <source>
        <dbReference type="EMBL" id="KAJ8938498.1"/>
    </source>
</evidence>